<dbReference type="SUPFAM" id="SSF57302">
    <property type="entry name" value="Snake toxin-like"/>
    <property type="match status" value="1"/>
</dbReference>
<feature type="region of interest" description="Disordered" evidence="3">
    <location>
        <begin position="114"/>
        <end position="192"/>
    </location>
</feature>
<dbReference type="OrthoDB" id="9030094at2759"/>
<sequence>MTVAGTKYLMGISCCDGDGCTPSIQNSTVTSAVSNGVQCKTCGPAGSSSCETYTTMNCTGQETQCVNYTRTDMSGSTSSTSTIRGCGTKSLCDAQNLSSTMNYMTVLNNFTCESTTINPSATTPRTTTPRTTTPSTTTPSTTTPRTTTPSTTTPSKGGNGTTNNGGNGTTNNGGSGTTRNGGNGATRNGGNGITDPSNGEVIFLLFSTLTAILILHQFN</sequence>
<evidence type="ECO:0000313" key="4">
    <source>
        <dbReference type="EMBL" id="PIO31304.1"/>
    </source>
</evidence>
<protein>
    <submittedName>
        <fullName evidence="4">Uncharacterized protein</fullName>
    </submittedName>
</protein>
<feature type="compositionally biased region" description="Gly residues" evidence="3">
    <location>
        <begin position="157"/>
        <end position="192"/>
    </location>
</feature>
<evidence type="ECO:0000256" key="1">
    <source>
        <dbReference type="ARBA" id="ARBA00004613"/>
    </source>
</evidence>
<evidence type="ECO:0000256" key="3">
    <source>
        <dbReference type="SAM" id="MobiDB-lite"/>
    </source>
</evidence>
<dbReference type="PANTHER" id="PTHR20914">
    <property type="entry name" value="LY6/PLAUR DOMAIN-CONTAINING PROTEIN 8"/>
    <property type="match status" value="1"/>
</dbReference>
<dbReference type="InterPro" id="IPR050918">
    <property type="entry name" value="CNF-like_PLA2_Inhibitor"/>
</dbReference>
<dbReference type="PANTHER" id="PTHR20914:SF25">
    <property type="entry name" value="PHOSPHOLIPASE A2 INHIBITOR AND LY6_PLAUR DOMAIN-CONTAINING PROTEIN"/>
    <property type="match status" value="1"/>
</dbReference>
<evidence type="ECO:0000313" key="5">
    <source>
        <dbReference type="Proteomes" id="UP000228934"/>
    </source>
</evidence>
<dbReference type="EMBL" id="KV931471">
    <property type="protein sequence ID" value="PIO31304.1"/>
    <property type="molecule type" value="Genomic_DNA"/>
</dbReference>
<accession>A0A2G9RTY2</accession>
<gene>
    <name evidence="4" type="ORF">AB205_0201810</name>
</gene>
<feature type="non-terminal residue" evidence="4">
    <location>
        <position position="219"/>
    </location>
</feature>
<dbReference type="InterPro" id="IPR045860">
    <property type="entry name" value="Snake_toxin-like_sf"/>
</dbReference>
<reference evidence="5" key="1">
    <citation type="journal article" date="2017" name="Nat. Commun.">
        <title>The North American bullfrog draft genome provides insight into hormonal regulation of long noncoding RNA.</title>
        <authorList>
            <person name="Hammond S.A."/>
            <person name="Warren R.L."/>
            <person name="Vandervalk B.P."/>
            <person name="Kucuk E."/>
            <person name="Khan H."/>
            <person name="Gibb E.A."/>
            <person name="Pandoh P."/>
            <person name="Kirk H."/>
            <person name="Zhao Y."/>
            <person name="Jones M."/>
            <person name="Mungall A.J."/>
            <person name="Coope R."/>
            <person name="Pleasance S."/>
            <person name="Moore R.A."/>
            <person name="Holt R.A."/>
            <person name="Round J.M."/>
            <person name="Ohora S."/>
            <person name="Walle B.V."/>
            <person name="Veldhoen N."/>
            <person name="Helbing C.C."/>
            <person name="Birol I."/>
        </authorList>
    </citation>
    <scope>NUCLEOTIDE SEQUENCE [LARGE SCALE GENOMIC DNA]</scope>
</reference>
<dbReference type="Gene3D" id="2.10.60.10">
    <property type="entry name" value="CD59"/>
    <property type="match status" value="1"/>
</dbReference>
<name>A0A2G9RTY2_AQUCT</name>
<comment type="subcellular location">
    <subcellularLocation>
        <location evidence="1">Secreted</location>
    </subcellularLocation>
</comment>
<dbReference type="GO" id="GO:0005576">
    <property type="term" value="C:extracellular region"/>
    <property type="evidence" value="ECO:0007669"/>
    <property type="project" value="UniProtKB-SubCell"/>
</dbReference>
<organism evidence="4 5">
    <name type="scientific">Aquarana catesbeiana</name>
    <name type="common">American bullfrog</name>
    <name type="synonym">Rana catesbeiana</name>
    <dbReference type="NCBI Taxonomy" id="8400"/>
    <lineage>
        <taxon>Eukaryota</taxon>
        <taxon>Metazoa</taxon>
        <taxon>Chordata</taxon>
        <taxon>Craniata</taxon>
        <taxon>Vertebrata</taxon>
        <taxon>Euteleostomi</taxon>
        <taxon>Amphibia</taxon>
        <taxon>Batrachia</taxon>
        <taxon>Anura</taxon>
        <taxon>Neobatrachia</taxon>
        <taxon>Ranoidea</taxon>
        <taxon>Ranidae</taxon>
        <taxon>Aquarana</taxon>
    </lineage>
</organism>
<dbReference type="AlphaFoldDB" id="A0A2G9RTY2"/>
<evidence type="ECO:0000256" key="2">
    <source>
        <dbReference type="ARBA" id="ARBA00022525"/>
    </source>
</evidence>
<feature type="compositionally biased region" description="Low complexity" evidence="3">
    <location>
        <begin position="115"/>
        <end position="156"/>
    </location>
</feature>
<keyword evidence="5" id="KW-1185">Reference proteome</keyword>
<dbReference type="Proteomes" id="UP000228934">
    <property type="component" value="Unassembled WGS sequence"/>
</dbReference>
<proteinExistence type="predicted"/>
<dbReference type="CDD" id="cd23572">
    <property type="entry name" value="TFP_LU_ECD_PINLYP_rpt2"/>
    <property type="match status" value="1"/>
</dbReference>
<keyword evidence="2" id="KW-0964">Secreted</keyword>